<evidence type="ECO:0000313" key="2">
    <source>
        <dbReference type="Proteomes" id="UP000017396"/>
    </source>
</evidence>
<protein>
    <submittedName>
        <fullName evidence="1">Uncharacterized protein</fullName>
    </submittedName>
</protein>
<evidence type="ECO:0000313" key="1">
    <source>
        <dbReference type="EMBL" id="AGY57030.1"/>
    </source>
</evidence>
<name>U5QH92_GLOK1</name>
<organism evidence="1 2">
    <name type="scientific">Gloeobacter kilaueensis (strain ATCC BAA-2537 / CCAP 1431/1 / ULC 316 / JS1)</name>
    <dbReference type="NCBI Taxonomy" id="1183438"/>
    <lineage>
        <taxon>Bacteria</taxon>
        <taxon>Bacillati</taxon>
        <taxon>Cyanobacteriota</taxon>
        <taxon>Cyanophyceae</taxon>
        <taxon>Gloeobacterales</taxon>
        <taxon>Gloeobacteraceae</taxon>
        <taxon>Gloeobacter</taxon>
    </lineage>
</organism>
<dbReference type="KEGG" id="glj:GKIL_0784"/>
<sequence length="127" mass="13767">MSNQLTSAEVERLRLLLKIFETRIDERIVIEENRQSTLSFKASKPAPVEGPVGVPAHLIGAGCKLRLSAEAIEQLGQGPWYAATVVDTSSGRLQVCRSAASEVVDIPASWVLAAYEFDPEGSFVPKV</sequence>
<dbReference type="AlphaFoldDB" id="U5QH92"/>
<dbReference type="EMBL" id="CP003587">
    <property type="protein sequence ID" value="AGY57030.1"/>
    <property type="molecule type" value="Genomic_DNA"/>
</dbReference>
<reference evidence="1 2" key="1">
    <citation type="journal article" date="2013" name="PLoS ONE">
        <title>Cultivation and Complete Genome Sequencing of Gloeobacter kilaueensis sp. nov., from a Lava Cave in Kilauea Caldera, Hawai'i.</title>
        <authorList>
            <person name="Saw J.H."/>
            <person name="Schatz M."/>
            <person name="Brown M.V."/>
            <person name="Kunkel D.D."/>
            <person name="Foster J.S."/>
            <person name="Shick H."/>
            <person name="Christensen S."/>
            <person name="Hou S."/>
            <person name="Wan X."/>
            <person name="Donachie S.P."/>
        </authorList>
    </citation>
    <scope>NUCLEOTIDE SEQUENCE [LARGE SCALE GENOMIC DNA]</scope>
    <source>
        <strain evidence="2">JS</strain>
    </source>
</reference>
<gene>
    <name evidence="1" type="ORF">GKIL_0784</name>
</gene>
<dbReference type="Proteomes" id="UP000017396">
    <property type="component" value="Chromosome"/>
</dbReference>
<dbReference type="HOGENOM" id="CLU_1967415_0_0_3"/>
<proteinExistence type="predicted"/>
<dbReference type="RefSeq" id="WP_023172079.1">
    <property type="nucleotide sequence ID" value="NC_022600.1"/>
</dbReference>
<dbReference type="STRING" id="1183438.GKIL_0784"/>
<keyword evidence="2" id="KW-1185">Reference proteome</keyword>
<accession>U5QH92</accession>